<evidence type="ECO:0000313" key="2">
    <source>
        <dbReference type="Proteomes" id="UP000270296"/>
    </source>
</evidence>
<organism evidence="3">
    <name type="scientific">Soboliphyme baturini</name>
    <dbReference type="NCBI Taxonomy" id="241478"/>
    <lineage>
        <taxon>Eukaryota</taxon>
        <taxon>Metazoa</taxon>
        <taxon>Ecdysozoa</taxon>
        <taxon>Nematoda</taxon>
        <taxon>Enoplea</taxon>
        <taxon>Dorylaimia</taxon>
        <taxon>Dioctophymatida</taxon>
        <taxon>Dioctophymatoidea</taxon>
        <taxon>Soboliphymatidae</taxon>
        <taxon>Soboliphyme</taxon>
    </lineage>
</organism>
<dbReference type="InterPro" id="IPR011989">
    <property type="entry name" value="ARM-like"/>
</dbReference>
<name>A0A183ILK9_9BILA</name>
<reference evidence="3" key="1">
    <citation type="submission" date="2016-06" db="UniProtKB">
        <authorList>
            <consortium name="WormBaseParasite"/>
        </authorList>
    </citation>
    <scope>IDENTIFICATION</scope>
</reference>
<keyword evidence="2" id="KW-1185">Reference proteome</keyword>
<dbReference type="EMBL" id="UZAM01008360">
    <property type="protein sequence ID" value="VDP04582.1"/>
    <property type="molecule type" value="Genomic_DNA"/>
</dbReference>
<protein>
    <submittedName>
        <fullName evidence="3">WAPL domain-containing protein</fullName>
    </submittedName>
</protein>
<dbReference type="OrthoDB" id="46159at2759"/>
<dbReference type="Proteomes" id="UP000270296">
    <property type="component" value="Unassembled WGS sequence"/>
</dbReference>
<evidence type="ECO:0000313" key="1">
    <source>
        <dbReference type="EMBL" id="VDP04582.1"/>
    </source>
</evidence>
<dbReference type="Gene3D" id="1.25.10.10">
    <property type="entry name" value="Leucine-rich Repeat Variant"/>
    <property type="match status" value="1"/>
</dbReference>
<gene>
    <name evidence="1" type="ORF">SBAD_LOCUS4505</name>
</gene>
<sequence length="150" mass="17006">MIAAIIILRRRHSNVAFYGLDEDQLKNMEGVVETMDKNESRHDNPTDNMSAGELDEYDFILAFECVDYLKANDMKSSDAFSDAMKRLSSNRDSEWEKRIQALQFVRSVVKSEATKLTEITPKLWVLSGPIESALKDLRSQVAKEACITVA</sequence>
<dbReference type="AlphaFoldDB" id="A0A183ILK9"/>
<accession>A0A183ILK9</accession>
<reference evidence="1 2" key="2">
    <citation type="submission" date="2018-11" db="EMBL/GenBank/DDBJ databases">
        <authorList>
            <consortium name="Pathogen Informatics"/>
        </authorList>
    </citation>
    <scope>NUCLEOTIDE SEQUENCE [LARGE SCALE GENOMIC DNA]</scope>
</reference>
<dbReference type="WBParaSite" id="SBAD_0000469701-mRNA-1">
    <property type="protein sequence ID" value="SBAD_0000469701-mRNA-1"/>
    <property type="gene ID" value="SBAD_0000469701"/>
</dbReference>
<evidence type="ECO:0000313" key="3">
    <source>
        <dbReference type="WBParaSite" id="SBAD_0000469701-mRNA-1"/>
    </source>
</evidence>
<proteinExistence type="predicted"/>